<feature type="region of interest" description="Disordered" evidence="1">
    <location>
        <begin position="243"/>
        <end position="282"/>
    </location>
</feature>
<keyword evidence="3" id="KW-1185">Reference proteome</keyword>
<name>A0AAV9GD59_9PEZI</name>
<sequence>MSVPLTLWIRKANCQQFDVYCFNCYRPGHFATSPERGRSSGKCSFPTRCGYCSEPHDTKYCPLRHTHVPINYHPQWKCPNCFGPHVAWSDECRAEDVSKMRQTLAKPGWGPAADKRADQYIAFLRASGQGPTNMDASQVAPQSTPPQPIQQPLAAPPPPFQPLAAPPPPIRPMASPPPVSRPVSPIMAVEPTAQSRAHLASPSTPRTRAPVVRIPPALEPGENSLRVIYDRLLDEQQTALDAIFLPHDLTQPKRQPGRGAKRKQGDDSGRDNTKKRRLPDYNLADDMKAEALRLATTMEHSNLGLAASALPPSLTPTPSPETLPPPTPTQHATGIAPSTPEMVPAPSQAPTVRAAGFKILNAVAEMLLLIASQNV</sequence>
<gene>
    <name evidence="2" type="ORF">QBC34DRAFT_151579</name>
</gene>
<dbReference type="EMBL" id="MU865959">
    <property type="protein sequence ID" value="KAK4446102.1"/>
    <property type="molecule type" value="Genomic_DNA"/>
</dbReference>
<feature type="region of interest" description="Disordered" evidence="1">
    <location>
        <begin position="307"/>
        <end position="347"/>
    </location>
</feature>
<reference evidence="2" key="1">
    <citation type="journal article" date="2023" name="Mol. Phylogenet. Evol.">
        <title>Genome-scale phylogeny and comparative genomics of the fungal order Sordariales.</title>
        <authorList>
            <person name="Hensen N."/>
            <person name="Bonometti L."/>
            <person name="Westerberg I."/>
            <person name="Brannstrom I.O."/>
            <person name="Guillou S."/>
            <person name="Cros-Aarteil S."/>
            <person name="Calhoun S."/>
            <person name="Haridas S."/>
            <person name="Kuo A."/>
            <person name="Mondo S."/>
            <person name="Pangilinan J."/>
            <person name="Riley R."/>
            <person name="LaButti K."/>
            <person name="Andreopoulos B."/>
            <person name="Lipzen A."/>
            <person name="Chen C."/>
            <person name="Yan M."/>
            <person name="Daum C."/>
            <person name="Ng V."/>
            <person name="Clum A."/>
            <person name="Steindorff A."/>
            <person name="Ohm R.A."/>
            <person name="Martin F."/>
            <person name="Silar P."/>
            <person name="Natvig D.O."/>
            <person name="Lalanne C."/>
            <person name="Gautier V."/>
            <person name="Ament-Velasquez S.L."/>
            <person name="Kruys A."/>
            <person name="Hutchinson M.I."/>
            <person name="Powell A.J."/>
            <person name="Barry K."/>
            <person name="Miller A.N."/>
            <person name="Grigoriev I.V."/>
            <person name="Debuchy R."/>
            <person name="Gladieux P."/>
            <person name="Hiltunen Thoren M."/>
            <person name="Johannesson H."/>
        </authorList>
    </citation>
    <scope>NUCLEOTIDE SEQUENCE</scope>
    <source>
        <strain evidence="2">PSN243</strain>
    </source>
</reference>
<evidence type="ECO:0000313" key="2">
    <source>
        <dbReference type="EMBL" id="KAK4446102.1"/>
    </source>
</evidence>
<feature type="region of interest" description="Disordered" evidence="1">
    <location>
        <begin position="128"/>
        <end position="182"/>
    </location>
</feature>
<evidence type="ECO:0000313" key="3">
    <source>
        <dbReference type="Proteomes" id="UP001321760"/>
    </source>
</evidence>
<feature type="compositionally biased region" description="Polar residues" evidence="1">
    <location>
        <begin position="129"/>
        <end position="140"/>
    </location>
</feature>
<accession>A0AAV9GD59</accession>
<feature type="compositionally biased region" description="Pro residues" evidence="1">
    <location>
        <begin position="313"/>
        <end position="328"/>
    </location>
</feature>
<dbReference type="Proteomes" id="UP001321760">
    <property type="component" value="Unassembled WGS sequence"/>
</dbReference>
<reference evidence="2" key="2">
    <citation type="submission" date="2023-05" db="EMBL/GenBank/DDBJ databases">
        <authorList>
            <consortium name="Lawrence Berkeley National Laboratory"/>
            <person name="Steindorff A."/>
            <person name="Hensen N."/>
            <person name="Bonometti L."/>
            <person name="Westerberg I."/>
            <person name="Brannstrom I.O."/>
            <person name="Guillou S."/>
            <person name="Cros-Aarteil S."/>
            <person name="Calhoun S."/>
            <person name="Haridas S."/>
            <person name="Kuo A."/>
            <person name="Mondo S."/>
            <person name="Pangilinan J."/>
            <person name="Riley R."/>
            <person name="Labutti K."/>
            <person name="Andreopoulos B."/>
            <person name="Lipzen A."/>
            <person name="Chen C."/>
            <person name="Yanf M."/>
            <person name="Daum C."/>
            <person name="Ng V."/>
            <person name="Clum A."/>
            <person name="Ohm R."/>
            <person name="Martin F."/>
            <person name="Silar P."/>
            <person name="Natvig D."/>
            <person name="Lalanne C."/>
            <person name="Gautier V."/>
            <person name="Ament-Velasquez S.L."/>
            <person name="Kruys A."/>
            <person name="Hutchinson M.I."/>
            <person name="Powell A.J."/>
            <person name="Barry K."/>
            <person name="Miller A.N."/>
            <person name="Grigoriev I.V."/>
            <person name="Debuchy R."/>
            <person name="Gladieux P."/>
            <person name="Thoren M.H."/>
            <person name="Johannesson H."/>
        </authorList>
    </citation>
    <scope>NUCLEOTIDE SEQUENCE</scope>
    <source>
        <strain evidence="2">PSN243</strain>
    </source>
</reference>
<feature type="compositionally biased region" description="Basic and acidic residues" evidence="1">
    <location>
        <begin position="263"/>
        <end position="272"/>
    </location>
</feature>
<dbReference type="AlphaFoldDB" id="A0AAV9GD59"/>
<feature type="compositionally biased region" description="Pro residues" evidence="1">
    <location>
        <begin position="143"/>
        <end position="180"/>
    </location>
</feature>
<comment type="caution">
    <text evidence="2">The sequence shown here is derived from an EMBL/GenBank/DDBJ whole genome shotgun (WGS) entry which is preliminary data.</text>
</comment>
<protein>
    <submittedName>
        <fullName evidence="2">Uncharacterized protein</fullName>
    </submittedName>
</protein>
<evidence type="ECO:0000256" key="1">
    <source>
        <dbReference type="SAM" id="MobiDB-lite"/>
    </source>
</evidence>
<organism evidence="2 3">
    <name type="scientific">Podospora aff. communis PSN243</name>
    <dbReference type="NCBI Taxonomy" id="3040156"/>
    <lineage>
        <taxon>Eukaryota</taxon>
        <taxon>Fungi</taxon>
        <taxon>Dikarya</taxon>
        <taxon>Ascomycota</taxon>
        <taxon>Pezizomycotina</taxon>
        <taxon>Sordariomycetes</taxon>
        <taxon>Sordariomycetidae</taxon>
        <taxon>Sordariales</taxon>
        <taxon>Podosporaceae</taxon>
        <taxon>Podospora</taxon>
    </lineage>
</organism>
<proteinExistence type="predicted"/>